<feature type="region of interest" description="Disordered" evidence="1">
    <location>
        <begin position="77"/>
        <end position="98"/>
    </location>
</feature>
<accession>J3N3V9</accession>
<dbReference type="Gramene" id="OB10G22070.1">
    <property type="protein sequence ID" value="OB10G22070.1"/>
    <property type="gene ID" value="OB10G22070"/>
</dbReference>
<organism evidence="2">
    <name type="scientific">Oryza brachyantha</name>
    <name type="common">malo sina</name>
    <dbReference type="NCBI Taxonomy" id="4533"/>
    <lineage>
        <taxon>Eukaryota</taxon>
        <taxon>Viridiplantae</taxon>
        <taxon>Streptophyta</taxon>
        <taxon>Embryophyta</taxon>
        <taxon>Tracheophyta</taxon>
        <taxon>Spermatophyta</taxon>
        <taxon>Magnoliopsida</taxon>
        <taxon>Liliopsida</taxon>
        <taxon>Poales</taxon>
        <taxon>Poaceae</taxon>
        <taxon>BOP clade</taxon>
        <taxon>Oryzoideae</taxon>
        <taxon>Oryzeae</taxon>
        <taxon>Oryzinae</taxon>
        <taxon>Oryza</taxon>
    </lineage>
</organism>
<reference evidence="2" key="2">
    <citation type="submission" date="2013-04" db="UniProtKB">
        <authorList>
            <consortium name="EnsemblPlants"/>
        </authorList>
    </citation>
    <scope>IDENTIFICATION</scope>
</reference>
<reference evidence="2" key="1">
    <citation type="journal article" date="2013" name="Nat. Commun.">
        <title>Whole-genome sequencing of Oryza brachyantha reveals mechanisms underlying Oryza genome evolution.</title>
        <authorList>
            <person name="Chen J."/>
            <person name="Huang Q."/>
            <person name="Gao D."/>
            <person name="Wang J."/>
            <person name="Lang Y."/>
            <person name="Liu T."/>
            <person name="Li B."/>
            <person name="Bai Z."/>
            <person name="Luis Goicoechea J."/>
            <person name="Liang C."/>
            <person name="Chen C."/>
            <person name="Zhang W."/>
            <person name="Sun S."/>
            <person name="Liao Y."/>
            <person name="Zhang X."/>
            <person name="Yang L."/>
            <person name="Song C."/>
            <person name="Wang M."/>
            <person name="Shi J."/>
            <person name="Liu G."/>
            <person name="Liu J."/>
            <person name="Zhou H."/>
            <person name="Zhou W."/>
            <person name="Yu Q."/>
            <person name="An N."/>
            <person name="Chen Y."/>
            <person name="Cai Q."/>
            <person name="Wang B."/>
            <person name="Liu B."/>
            <person name="Min J."/>
            <person name="Huang Y."/>
            <person name="Wu H."/>
            <person name="Li Z."/>
            <person name="Zhang Y."/>
            <person name="Yin Y."/>
            <person name="Song W."/>
            <person name="Jiang J."/>
            <person name="Jackson S.A."/>
            <person name="Wing R.A."/>
            <person name="Wang J."/>
            <person name="Chen M."/>
        </authorList>
    </citation>
    <scope>NUCLEOTIDE SEQUENCE [LARGE SCALE GENOMIC DNA]</scope>
    <source>
        <strain evidence="2">cv. IRGC 101232</strain>
    </source>
</reference>
<name>J3N3V9_ORYBR</name>
<dbReference type="EnsemblPlants" id="OB10G22070.1">
    <property type="protein sequence ID" value="OB10G22070.1"/>
    <property type="gene ID" value="OB10G22070"/>
</dbReference>
<evidence type="ECO:0000256" key="1">
    <source>
        <dbReference type="SAM" id="MobiDB-lite"/>
    </source>
</evidence>
<feature type="region of interest" description="Disordered" evidence="1">
    <location>
        <begin position="1"/>
        <end position="35"/>
    </location>
</feature>
<evidence type="ECO:0000313" key="2">
    <source>
        <dbReference type="EnsemblPlants" id="OB10G22070.1"/>
    </source>
</evidence>
<dbReference type="Proteomes" id="UP000006038">
    <property type="component" value="Chromosome 10"/>
</dbReference>
<dbReference type="AlphaFoldDB" id="J3N3V9"/>
<dbReference type="HOGENOM" id="CLU_1809180_0_0_1"/>
<sequence>MSMSGTHPIHVLQQIPSNYTGKDKKTRKSTSHRPTIPKIFTTLPLNNTTPESQLHVDPGLVDQSNSCLDTSALTDMRAPGARAPQVSRHPSRSPAPRGVLDIKREIFSRLALVSSSLASSSRPAEKTGVPLIRKAPARLGRRA</sequence>
<proteinExistence type="predicted"/>
<protein>
    <submittedName>
        <fullName evidence="2">Uncharacterized protein</fullName>
    </submittedName>
</protein>
<feature type="region of interest" description="Disordered" evidence="1">
    <location>
        <begin position="114"/>
        <end position="143"/>
    </location>
</feature>
<evidence type="ECO:0000313" key="3">
    <source>
        <dbReference type="Proteomes" id="UP000006038"/>
    </source>
</evidence>
<keyword evidence="3" id="KW-1185">Reference proteome</keyword>